<feature type="domain" description="GATOR2 complex protein MIO zinc-ribbon like" evidence="2">
    <location>
        <begin position="1650"/>
        <end position="1721"/>
    </location>
</feature>
<name>A0A8R1DPW4_CAEJA</name>
<dbReference type="GO" id="GO:1904263">
    <property type="term" value="P:positive regulation of TORC1 signaling"/>
    <property type="evidence" value="ECO:0007669"/>
    <property type="project" value="TreeGrafter"/>
</dbReference>
<proteinExistence type="predicted"/>
<dbReference type="PANTHER" id="PTHR16453:SF9">
    <property type="entry name" value="GATOR COMPLEX PROTEIN MIOS"/>
    <property type="match status" value="1"/>
</dbReference>
<dbReference type="CDD" id="cd16691">
    <property type="entry name" value="mRING-H2-C3H3C2_Mio"/>
    <property type="match status" value="1"/>
</dbReference>
<evidence type="ECO:0000313" key="3">
    <source>
        <dbReference type="EnsemblMetazoa" id="CJA08731.1"/>
    </source>
</evidence>
<feature type="region of interest" description="Disordered" evidence="1">
    <location>
        <begin position="1"/>
        <end position="175"/>
    </location>
</feature>
<evidence type="ECO:0000313" key="4">
    <source>
        <dbReference type="Proteomes" id="UP000005237"/>
    </source>
</evidence>
<protein>
    <submittedName>
        <fullName evidence="3">Zinc_ribbon_16 domain-containing protein</fullName>
    </submittedName>
</protein>
<dbReference type="PANTHER" id="PTHR16453">
    <property type="entry name" value="WD40 DOMAIN-CONTAINING PROTEIN MIO FAMILY MEMBER"/>
    <property type="match status" value="1"/>
</dbReference>
<reference evidence="3" key="2">
    <citation type="submission" date="2022-06" db="UniProtKB">
        <authorList>
            <consortium name="EnsemblMetazoa"/>
        </authorList>
    </citation>
    <scope>IDENTIFICATION</scope>
    <source>
        <strain evidence="3">DF5081</strain>
    </source>
</reference>
<dbReference type="InterPro" id="IPR037593">
    <property type="entry name" value="MIOS/Sea4"/>
</dbReference>
<accession>A0A8R1DPW4</accession>
<feature type="compositionally biased region" description="Polar residues" evidence="1">
    <location>
        <begin position="29"/>
        <end position="47"/>
    </location>
</feature>
<feature type="compositionally biased region" description="Low complexity" evidence="1">
    <location>
        <begin position="643"/>
        <end position="653"/>
    </location>
</feature>
<feature type="region of interest" description="Disordered" evidence="1">
    <location>
        <begin position="483"/>
        <end position="519"/>
    </location>
</feature>
<feature type="compositionally biased region" description="Polar residues" evidence="1">
    <location>
        <begin position="1"/>
        <end position="11"/>
    </location>
</feature>
<feature type="compositionally biased region" description="Basic residues" evidence="1">
    <location>
        <begin position="151"/>
        <end position="164"/>
    </location>
</feature>
<feature type="compositionally biased region" description="Basic residues" evidence="1">
    <location>
        <begin position="58"/>
        <end position="68"/>
    </location>
</feature>
<evidence type="ECO:0000256" key="1">
    <source>
        <dbReference type="SAM" id="MobiDB-lite"/>
    </source>
</evidence>
<dbReference type="Proteomes" id="UP000005237">
    <property type="component" value="Unassembled WGS sequence"/>
</dbReference>
<feature type="compositionally biased region" description="Basic and acidic residues" evidence="1">
    <location>
        <begin position="119"/>
        <end position="133"/>
    </location>
</feature>
<dbReference type="GO" id="GO:0034198">
    <property type="term" value="P:cellular response to amino acid starvation"/>
    <property type="evidence" value="ECO:0007669"/>
    <property type="project" value="TreeGrafter"/>
</dbReference>
<feature type="compositionally biased region" description="Polar residues" evidence="1">
    <location>
        <begin position="1111"/>
        <end position="1121"/>
    </location>
</feature>
<dbReference type="GO" id="GO:0005737">
    <property type="term" value="C:cytoplasm"/>
    <property type="evidence" value="ECO:0007669"/>
    <property type="project" value="TreeGrafter"/>
</dbReference>
<feature type="compositionally biased region" description="Polar residues" evidence="1">
    <location>
        <begin position="483"/>
        <end position="502"/>
    </location>
</feature>
<dbReference type="EnsemblMetazoa" id="CJA08731.1">
    <property type="protein sequence ID" value="CJA08731.1"/>
    <property type="gene ID" value="WBGene00127935"/>
</dbReference>
<feature type="region of interest" description="Disordered" evidence="1">
    <location>
        <begin position="623"/>
        <end position="655"/>
    </location>
</feature>
<feature type="region of interest" description="Disordered" evidence="1">
    <location>
        <begin position="1111"/>
        <end position="1130"/>
    </location>
</feature>
<evidence type="ECO:0000259" key="2">
    <source>
        <dbReference type="Pfam" id="PF17034"/>
    </source>
</evidence>
<dbReference type="Pfam" id="PF17034">
    <property type="entry name" value="zinc_ribbon_16"/>
    <property type="match status" value="1"/>
</dbReference>
<reference evidence="4" key="1">
    <citation type="submission" date="2010-08" db="EMBL/GenBank/DDBJ databases">
        <authorList>
            <consortium name="Caenorhabditis japonica Sequencing Consortium"/>
            <person name="Wilson R.K."/>
        </authorList>
    </citation>
    <scope>NUCLEOTIDE SEQUENCE [LARGE SCALE GENOMIC DNA]</scope>
    <source>
        <strain evidence="4">DF5081</strain>
    </source>
</reference>
<dbReference type="InterPro" id="IPR031488">
    <property type="entry name" value="Zn_ribbon_mio"/>
</dbReference>
<sequence>MTPSKINGSTRESSKLTAEPGKSCAPDTRQVSDSSSSEKNYKISPSNEKTEGSESTRLSRKHSTRRQLKMGIPSALQLSGNSSLPRPAKPSPERPPILDPPKEVKNYKSPSQRRYYTRIGEDWKSPNSRRPESSENDEEEASASHTDSYQKKQKKKRAKKRKRKPDTPEPTLVLDGTERLSKLTAENLKLLDREYDVEYNSRSFSIVASGDDDDDHCLPPKELLRVYGAIKNAPIEIDNETARVEVDFDPCLDTKIVTAINLPPDNRKFETSLKKFRRMMKSKQQRIKESGLKRQSKQEAAIRAIHQVRKVRFLQTHKTKLMTPVSTDFKPKSILKPATQPVTWWYRIDSEGNKRYLKRFEPSEWQQRMENKSVPKEIAPKLTPKKKISYLKCWANVMNKLGSEKLLQDFKENPNVSLLPEKKKIVQPVDVIIDVPTFGNHPPSRSESWTSSCSSTSSLNSLFDDHPAGDKETGCSEISDTTKVNKTMSQSPEALYQTASSIESKDTSGKNESTGKTNSEEYPVVFFGMTVARSPSPSTSNADALEAIETVAEDGSQIVEYVGQEEVSEEAARHRFDPFVRPLSALFKAFSSTEVGMEAGGRSRSINRRSRLGGFFRRQSLPNLSGLATRPESSSPVRRRRNPYSMSSMSQESSAEDILALMQEQPNALENMEEEEEKKGKKVDRRVFPPLELPEILPSGIPMFNPRKKLRNSLYRQFEQQKNSSIQKKVDEYYSYNLDLDTSLNCSTMRNLVYFNIGEYLRLNRYPRPSMKFSLLGKCWSKSLKFYGASPTTSDRAAAMVSKKVKNSCIRLEKTKRLLTLTEEAMKKMCKSTSRKSRKIRVQYKFKKTCVKYRIKVTIPEKSRKILLGEKFKKSDEITPPLCHIPHIVTTISTSTRAPQPSTACAVDDYDGDNDSEMENRNPTEINLTNKVVIRQNQRQALLKRYFQFAVSMARKVTKRSLGPTKPFMFYAFVSQMKARMRQFMDLRRVERQKLCDMQRRKSILARNGKKNARYRKKRMEIRNVKPFSLRDALKFGNTTKKQVVVEQTKFALRKKNARVEAFFECLDEYIDVGTPIQLVFRSKNTILPRMVFDSKIKMVDSDIYFSQSPCHTDSDFSSDTPAEPKDTEKTNFFNRDNLESTYRVKGLPGLIYLAKLVQARVGDDIERNIPFDGPGMDFTQLQVYMSPIRRLMLNSLGLRMPDRLEGIKLMKNQNEKFGLWFGRLFRMMCYGRGDVCKYIVDILASGQGLPRRNYDKMDVSYQARVVHKLYKKMIYLNNGREARLGVRELTDRGLDLEEENPFAKPFKMGAYDRTLQGDGDPWSRDDWIRAADEFLAKSNENPEVLITSRACVYAMRMIFLGGYSQDIVDDLVPLKIPIRDKLLFIINLTPPDNLVENVIKIFNTVRGLDRLPFVGLGYHADPLQILFDEAVESGDPQLIAHIIRVGRCLDRRSGEPQMVGFNSDHVKKRDFAEIMTDIFANSDAKKPCGAPTMDEMFPFRFVRHDDGTHVAKSTEELANIMECEVTRYMAILELTKGAAVTKGDLDHNKKFNTRPSRFFFDILCTGCKVSVAQARNLGSLGRTLCVSTMPLIEQDKDKKRWPNAKTMSPRLTFENYIETLDPTENKMLMAKDIEEEKTDITVQLLPSRFGCYQCRFSLPRCAVCMCPYLNDHMDYALKEKNERFSQFSVCNICNHGGHINHISEWFATEKFCPVAGCDCRTIGAFSKF</sequence>
<keyword evidence="4" id="KW-1185">Reference proteome</keyword>
<organism evidence="3 4">
    <name type="scientific">Caenorhabditis japonica</name>
    <dbReference type="NCBI Taxonomy" id="281687"/>
    <lineage>
        <taxon>Eukaryota</taxon>
        <taxon>Metazoa</taxon>
        <taxon>Ecdysozoa</taxon>
        <taxon>Nematoda</taxon>
        <taxon>Chromadorea</taxon>
        <taxon>Rhabditida</taxon>
        <taxon>Rhabditina</taxon>
        <taxon>Rhabditomorpha</taxon>
        <taxon>Rhabditoidea</taxon>
        <taxon>Rhabditidae</taxon>
        <taxon>Peloderinae</taxon>
        <taxon>Caenorhabditis</taxon>
    </lineage>
</organism>
<feature type="compositionally biased region" description="Pro residues" evidence="1">
    <location>
        <begin position="87"/>
        <end position="99"/>
    </location>
</feature>